<dbReference type="PROSITE" id="PS51352">
    <property type="entry name" value="THIOREDOXIN_2"/>
    <property type="match status" value="1"/>
</dbReference>
<dbReference type="InterPro" id="IPR013740">
    <property type="entry name" value="Redoxin"/>
</dbReference>
<dbReference type="AlphaFoldDB" id="A0A840UX94"/>
<dbReference type="CDD" id="cd02966">
    <property type="entry name" value="TlpA_like_family"/>
    <property type="match status" value="1"/>
</dbReference>
<evidence type="ECO:0000259" key="2">
    <source>
        <dbReference type="PROSITE" id="PS51352"/>
    </source>
</evidence>
<accession>A0A840UX94</accession>
<dbReference type="InterPro" id="IPR013766">
    <property type="entry name" value="Thioredoxin_domain"/>
</dbReference>
<dbReference type="InterPro" id="IPR050553">
    <property type="entry name" value="Thioredoxin_ResA/DsbE_sf"/>
</dbReference>
<keyword evidence="3" id="KW-0413">Isomerase</keyword>
<dbReference type="GO" id="GO:0016491">
    <property type="term" value="F:oxidoreductase activity"/>
    <property type="evidence" value="ECO:0007669"/>
    <property type="project" value="InterPro"/>
</dbReference>
<proteinExistence type="predicted"/>
<protein>
    <submittedName>
        <fullName evidence="3">Thiol-disulfide isomerase/thioredoxin</fullName>
    </submittedName>
</protein>
<evidence type="ECO:0000313" key="4">
    <source>
        <dbReference type="Proteomes" id="UP000557717"/>
    </source>
</evidence>
<evidence type="ECO:0000256" key="1">
    <source>
        <dbReference type="SAM" id="SignalP"/>
    </source>
</evidence>
<reference evidence="3 4" key="1">
    <citation type="submission" date="2020-08" db="EMBL/GenBank/DDBJ databases">
        <title>Genomic Encyclopedia of Type Strains, Phase IV (KMG-IV): sequencing the most valuable type-strain genomes for metagenomic binning, comparative biology and taxonomic classification.</title>
        <authorList>
            <person name="Goeker M."/>
        </authorList>
    </citation>
    <scope>NUCLEOTIDE SEQUENCE [LARGE SCALE GENOMIC DNA]</scope>
    <source>
        <strain evidence="3 4">YC6886</strain>
    </source>
</reference>
<keyword evidence="4" id="KW-1185">Reference proteome</keyword>
<dbReference type="Proteomes" id="UP000557717">
    <property type="component" value="Unassembled WGS sequence"/>
</dbReference>
<dbReference type="Pfam" id="PF08534">
    <property type="entry name" value="Redoxin"/>
    <property type="match status" value="1"/>
</dbReference>
<dbReference type="EMBL" id="JACHFD010000004">
    <property type="protein sequence ID" value="MBB5350777.1"/>
    <property type="molecule type" value="Genomic_DNA"/>
</dbReference>
<organism evidence="3 4">
    <name type="scientific">Haloferula luteola</name>
    <dbReference type="NCBI Taxonomy" id="595692"/>
    <lineage>
        <taxon>Bacteria</taxon>
        <taxon>Pseudomonadati</taxon>
        <taxon>Verrucomicrobiota</taxon>
        <taxon>Verrucomicrobiia</taxon>
        <taxon>Verrucomicrobiales</taxon>
        <taxon>Verrucomicrobiaceae</taxon>
        <taxon>Haloferula</taxon>
    </lineage>
</organism>
<keyword evidence="1" id="KW-0732">Signal</keyword>
<feature type="chain" id="PRO_5032600293" evidence="1">
    <location>
        <begin position="27"/>
        <end position="381"/>
    </location>
</feature>
<dbReference type="RefSeq" id="WP_184016359.1">
    <property type="nucleotide sequence ID" value="NZ_JACHFD010000004.1"/>
</dbReference>
<dbReference type="PANTHER" id="PTHR42852">
    <property type="entry name" value="THIOL:DISULFIDE INTERCHANGE PROTEIN DSBE"/>
    <property type="match status" value="1"/>
</dbReference>
<name>A0A840UX94_9BACT</name>
<dbReference type="SUPFAM" id="SSF52833">
    <property type="entry name" value="Thioredoxin-like"/>
    <property type="match status" value="1"/>
</dbReference>
<gene>
    <name evidence="3" type="ORF">HNR46_001011</name>
</gene>
<dbReference type="InterPro" id="IPR036249">
    <property type="entry name" value="Thioredoxin-like_sf"/>
</dbReference>
<dbReference type="PANTHER" id="PTHR42852:SF13">
    <property type="entry name" value="PROTEIN DIPZ"/>
    <property type="match status" value="1"/>
</dbReference>
<feature type="domain" description="Thioredoxin" evidence="2">
    <location>
        <begin position="27"/>
        <end position="185"/>
    </location>
</feature>
<comment type="caution">
    <text evidence="3">The sequence shown here is derived from an EMBL/GenBank/DDBJ whole genome shotgun (WGS) entry which is preliminary data.</text>
</comment>
<dbReference type="Gene3D" id="3.40.30.10">
    <property type="entry name" value="Glutaredoxin"/>
    <property type="match status" value="1"/>
</dbReference>
<evidence type="ECO:0000313" key="3">
    <source>
        <dbReference type="EMBL" id="MBB5350777.1"/>
    </source>
</evidence>
<sequence length="381" mass="41328">MKCLHRSQTAPLLALWSLCLIPAGLAQKVGDSVTPDALQKADWVQGEAPTAWEPGKLYLIECWATWCGPCIAAIPHVDELFDKYASQGLRVIGMNVWEDGREKVAKFVADKGEGMSYPVAYTGRNGAFETDWLKPAEVRGIPHGFLVRDGKVIGMGHPSGFTDEVIGTLLKGGDAAQAALDELQAKAQQQQAVAAARAAWSEASKAQDPVAMKAAADQLEAASPGDLYLPLLRNETLIAAKDFDSLEKRIEEWGPEDSLRPLILTSLARSIEQVEDLPESTSTKLIAAYEAMVSEQGNSANHSMLLARLKWKAGDEDAAKEDAARAGELANDPSNYLPSEPYQKFAESMKTGTMPSHAEFTAWMQAAMKAAREKKEAEKKS</sequence>
<dbReference type="GO" id="GO:0016853">
    <property type="term" value="F:isomerase activity"/>
    <property type="evidence" value="ECO:0007669"/>
    <property type="project" value="UniProtKB-KW"/>
</dbReference>
<feature type="signal peptide" evidence="1">
    <location>
        <begin position="1"/>
        <end position="26"/>
    </location>
</feature>